<reference evidence="11 12" key="1">
    <citation type="submission" date="2015-11" db="EMBL/GenBank/DDBJ databases">
        <title>Butyribacter intestini gen. nov., sp. nov., a butyric acid-producing bacterium of the family Lachnospiraceae isolated from the human faeces.</title>
        <authorList>
            <person name="Zou Y."/>
            <person name="Xue W."/>
            <person name="Luo G."/>
            <person name="Lv M."/>
        </authorList>
    </citation>
    <scope>NUCLEOTIDE SEQUENCE [LARGE SCALE GENOMIC DNA]</scope>
    <source>
        <strain evidence="11 12">ACET-33324</strain>
    </source>
</reference>
<feature type="domain" description="MoaB/Mog" evidence="10">
    <location>
        <begin position="174"/>
        <end position="313"/>
    </location>
</feature>
<dbReference type="EC" id="2.10.1.1" evidence="4 9"/>
<evidence type="ECO:0000259" key="10">
    <source>
        <dbReference type="SMART" id="SM00852"/>
    </source>
</evidence>
<dbReference type="Gene3D" id="3.40.980.10">
    <property type="entry name" value="MoaB/Mog-like domain"/>
    <property type="match status" value="1"/>
</dbReference>
<comment type="caution">
    <text evidence="11">The sequence shown here is derived from an EMBL/GenBank/DDBJ whole genome shotgun (WGS) entry which is preliminary data.</text>
</comment>
<dbReference type="GO" id="GO:0005829">
    <property type="term" value="C:cytosol"/>
    <property type="evidence" value="ECO:0007669"/>
    <property type="project" value="TreeGrafter"/>
</dbReference>
<evidence type="ECO:0000256" key="1">
    <source>
        <dbReference type="ARBA" id="ARBA00002901"/>
    </source>
</evidence>
<evidence type="ECO:0000313" key="11">
    <source>
        <dbReference type="EMBL" id="KSV58045.1"/>
    </source>
</evidence>
<evidence type="ECO:0000256" key="5">
    <source>
        <dbReference type="ARBA" id="ARBA00021108"/>
    </source>
</evidence>
<keyword evidence="6 9" id="KW-0500">Molybdenum</keyword>
<dbReference type="CDD" id="cd00887">
    <property type="entry name" value="MoeA"/>
    <property type="match status" value="1"/>
</dbReference>
<keyword evidence="9" id="KW-0460">Magnesium</keyword>
<dbReference type="Gene3D" id="2.40.340.10">
    <property type="entry name" value="MoeA, C-terminal, domain IV"/>
    <property type="match status" value="1"/>
</dbReference>
<dbReference type="Pfam" id="PF03454">
    <property type="entry name" value="MoeA_C"/>
    <property type="match status" value="1"/>
</dbReference>
<evidence type="ECO:0000256" key="2">
    <source>
        <dbReference type="ARBA" id="ARBA00005046"/>
    </source>
</evidence>
<dbReference type="Gene3D" id="2.170.190.11">
    <property type="entry name" value="Molybdopterin biosynthesis moea protein, domain 3"/>
    <property type="match status" value="1"/>
</dbReference>
<dbReference type="GO" id="GO:0046872">
    <property type="term" value="F:metal ion binding"/>
    <property type="evidence" value="ECO:0007669"/>
    <property type="project" value="UniProtKB-UniRule"/>
</dbReference>
<evidence type="ECO:0000313" key="12">
    <source>
        <dbReference type="Proteomes" id="UP000054874"/>
    </source>
</evidence>
<evidence type="ECO:0000256" key="4">
    <source>
        <dbReference type="ARBA" id="ARBA00013269"/>
    </source>
</evidence>
<dbReference type="PANTHER" id="PTHR10192:SF5">
    <property type="entry name" value="GEPHYRIN"/>
    <property type="match status" value="1"/>
</dbReference>
<dbReference type="InterPro" id="IPR038987">
    <property type="entry name" value="MoeA-like"/>
</dbReference>
<keyword evidence="7 9" id="KW-0501">Molybdenum cofactor biosynthesis</keyword>
<dbReference type="GO" id="GO:0006777">
    <property type="term" value="P:Mo-molybdopterin cofactor biosynthetic process"/>
    <property type="evidence" value="ECO:0007669"/>
    <property type="project" value="UniProtKB-UniRule"/>
</dbReference>
<dbReference type="GO" id="GO:0061599">
    <property type="term" value="F:molybdopterin molybdotransferase activity"/>
    <property type="evidence" value="ECO:0007669"/>
    <property type="project" value="UniProtKB-UniRule"/>
</dbReference>
<dbReference type="UniPathway" id="UPA00344"/>
<dbReference type="STRING" id="290052.ASU35_03140"/>
<evidence type="ECO:0000256" key="8">
    <source>
        <dbReference type="ARBA" id="ARBA00047317"/>
    </source>
</evidence>
<evidence type="ECO:0000256" key="9">
    <source>
        <dbReference type="RuleBase" id="RU365090"/>
    </source>
</evidence>
<evidence type="ECO:0000256" key="6">
    <source>
        <dbReference type="ARBA" id="ARBA00022505"/>
    </source>
</evidence>
<protein>
    <recommendedName>
        <fullName evidence="5 9">Molybdopterin molybdenumtransferase</fullName>
        <ecNumber evidence="4 9">2.10.1.1</ecNumber>
    </recommendedName>
</protein>
<comment type="pathway">
    <text evidence="2 9">Cofactor biosynthesis; molybdopterin biosynthesis.</text>
</comment>
<dbReference type="InterPro" id="IPR005111">
    <property type="entry name" value="MoeA_C_domain_IV"/>
</dbReference>
<dbReference type="InterPro" id="IPR001453">
    <property type="entry name" value="MoaB/Mog_dom"/>
</dbReference>
<dbReference type="InterPro" id="IPR036135">
    <property type="entry name" value="MoeA_linker/N_sf"/>
</dbReference>
<proteinExistence type="inferred from homology"/>
<keyword evidence="9" id="KW-0479">Metal-binding</keyword>
<dbReference type="PANTHER" id="PTHR10192">
    <property type="entry name" value="MOLYBDOPTERIN BIOSYNTHESIS PROTEIN"/>
    <property type="match status" value="1"/>
</dbReference>
<keyword evidence="12" id="KW-1185">Reference proteome</keyword>
<dbReference type="Proteomes" id="UP000054874">
    <property type="component" value="Unassembled WGS sequence"/>
</dbReference>
<organism evidence="11 12">
    <name type="scientific">Acetivibrio ethanolgignens</name>
    <dbReference type="NCBI Taxonomy" id="290052"/>
    <lineage>
        <taxon>Bacteria</taxon>
        <taxon>Bacillati</taxon>
        <taxon>Bacillota</taxon>
        <taxon>Clostridia</taxon>
        <taxon>Eubacteriales</taxon>
        <taxon>Oscillospiraceae</taxon>
        <taxon>Acetivibrio</taxon>
    </lineage>
</organism>
<dbReference type="SUPFAM" id="SSF63882">
    <property type="entry name" value="MoeA N-terminal region -like"/>
    <property type="match status" value="1"/>
</dbReference>
<dbReference type="EMBL" id="LNAM01000186">
    <property type="protein sequence ID" value="KSV58045.1"/>
    <property type="molecule type" value="Genomic_DNA"/>
</dbReference>
<dbReference type="Pfam" id="PF03453">
    <property type="entry name" value="MoeA_N"/>
    <property type="match status" value="1"/>
</dbReference>
<comment type="cofactor">
    <cofactor evidence="9">
        <name>Mg(2+)</name>
        <dbReference type="ChEBI" id="CHEBI:18420"/>
    </cofactor>
</comment>
<evidence type="ECO:0000256" key="3">
    <source>
        <dbReference type="ARBA" id="ARBA00010763"/>
    </source>
</evidence>
<evidence type="ECO:0000256" key="7">
    <source>
        <dbReference type="ARBA" id="ARBA00023150"/>
    </source>
</evidence>
<dbReference type="SUPFAM" id="SSF63867">
    <property type="entry name" value="MoeA C-terminal domain-like"/>
    <property type="match status" value="1"/>
</dbReference>
<accession>A0A0V8QBS2</accession>
<dbReference type="OrthoDB" id="9804758at2"/>
<comment type="similarity">
    <text evidence="3 9">Belongs to the MoeA family.</text>
</comment>
<gene>
    <name evidence="11" type="ORF">ASU35_03140</name>
</gene>
<dbReference type="Pfam" id="PF00994">
    <property type="entry name" value="MoCF_biosynth"/>
    <property type="match status" value="1"/>
</dbReference>
<dbReference type="SUPFAM" id="SSF53218">
    <property type="entry name" value="Molybdenum cofactor biosynthesis proteins"/>
    <property type="match status" value="1"/>
</dbReference>
<comment type="function">
    <text evidence="1 9">Catalyzes the insertion of molybdate into adenylated molybdopterin with the concomitant release of AMP.</text>
</comment>
<keyword evidence="9" id="KW-0808">Transferase</keyword>
<sequence>MKISIKEAQRITSAHMPEQGIEVIPLMESCGRMLAEDIIAEISQPPFRRSAMDGYALHKEDYVAGVSLPVACEIDAGDIHSCVLEPGTAVRIMTGARLPEGANLVVRQEDTDYGEDFVLIKKLPQTDNICPVGEDFLAGETLVEKGRKIDAQTMACIAAAGKQRVAVYRPPRVMLLTTGTELTEPGMKLKLGQIYNSNLVYLSARLLELGCRIVCQKQVEDNEQLIERELLKVEGSVDYIITTGGVSVGKKDFMEQILQKMDARILFHGIAIKPGMPTMFSMLGKIPVLSLSGNPYAASCLFEYLFPYHTPLCIETVLANSFKKPRPCLRIVRGFFDGKGVTVFVRQRNGATKEGVQANCFVELPAGDKPVPEGEKVVIFGPWNRK</sequence>
<dbReference type="AlphaFoldDB" id="A0A0V8QBS2"/>
<dbReference type="InterPro" id="IPR036688">
    <property type="entry name" value="MoeA_C_domain_IV_sf"/>
</dbReference>
<dbReference type="InterPro" id="IPR005110">
    <property type="entry name" value="MoeA_linker/N"/>
</dbReference>
<dbReference type="InterPro" id="IPR036425">
    <property type="entry name" value="MoaB/Mog-like_dom_sf"/>
</dbReference>
<dbReference type="RefSeq" id="WP_058353638.1">
    <property type="nucleotide sequence ID" value="NZ_CABMMD010000186.1"/>
</dbReference>
<comment type="catalytic activity">
    <reaction evidence="8">
        <text>adenylyl-molybdopterin + molybdate = Mo-molybdopterin + AMP + H(+)</text>
        <dbReference type="Rhea" id="RHEA:35047"/>
        <dbReference type="ChEBI" id="CHEBI:15378"/>
        <dbReference type="ChEBI" id="CHEBI:36264"/>
        <dbReference type="ChEBI" id="CHEBI:62727"/>
        <dbReference type="ChEBI" id="CHEBI:71302"/>
        <dbReference type="ChEBI" id="CHEBI:456215"/>
        <dbReference type="EC" id="2.10.1.1"/>
    </reaction>
</comment>
<name>A0A0V8QBS2_9FIRM</name>
<dbReference type="SMART" id="SM00852">
    <property type="entry name" value="MoCF_biosynth"/>
    <property type="match status" value="1"/>
</dbReference>
<dbReference type="Gene3D" id="3.90.105.10">
    <property type="entry name" value="Molybdopterin biosynthesis moea protein, domain 2"/>
    <property type="match status" value="1"/>
</dbReference>